<dbReference type="SUPFAM" id="SSF53098">
    <property type="entry name" value="Ribonuclease H-like"/>
    <property type="match status" value="1"/>
</dbReference>
<sequence length="575" mass="64325">MTHTEKDAVVRAALSYQSTYGGVLPNFAVEQIASHAAITPRTLRRWVADYQAQTAERDAAMSAANTPRTVDPRRQDDKDGPFQINETHLTAIRSVLNRKEAHALLWPEEDSPGRISYTTFTRAFKNLPPSIREGILHGWDAMGRHQVYLSMTAPHRNHTWHLDWTQADVWVSLPRGQVVRPWIGIVRDNATSMRLAAVAYVGRPNEDAMCDLLATAATTREYVLDGETILVGGLPVQLVLDNAREHFAEAVTRGAVMLGVVVAPTKAFYKHQNGPAESTFSGLNKQLLAGLPAYTKGGNGDDGKPLLCPDTPDKIDPDTILTIEDLQQRLDGWLVEKNTTGRVHRLGDQFPIVAWQDDPTEIRPVAVETVRAMMMRASFNRAINGEGIRFRGVDYLAPELNAYREKGFKVTVRYLARETRFIEVFDGDTWVCRAYDRRLLTETQRQAILRNRERDLDLLKRVNAAAVQDRIHRNATGDDTAAYDGDIDPDVQEAVDEAIANVTDLNARRDRGRGAETVEPSAAPRVDPTTPQRTKRSIAPSRTKSEEKRRDKKIQDAKERISKRPGSNFGGINDD</sequence>
<feature type="compositionally biased region" description="Basic and acidic residues" evidence="1">
    <location>
        <begin position="543"/>
        <end position="562"/>
    </location>
</feature>
<gene>
    <name evidence="3" type="ORF">SAMN05660748_3153</name>
</gene>
<evidence type="ECO:0000313" key="3">
    <source>
        <dbReference type="EMBL" id="SOC50405.1"/>
    </source>
</evidence>
<feature type="region of interest" description="Disordered" evidence="1">
    <location>
        <begin position="503"/>
        <end position="575"/>
    </location>
</feature>
<proteinExistence type="predicted"/>
<dbReference type="GO" id="GO:0015074">
    <property type="term" value="P:DNA integration"/>
    <property type="evidence" value="ECO:0007669"/>
    <property type="project" value="InterPro"/>
</dbReference>
<dbReference type="GO" id="GO:0003676">
    <property type="term" value="F:nucleic acid binding"/>
    <property type="evidence" value="ECO:0007669"/>
    <property type="project" value="InterPro"/>
</dbReference>
<dbReference type="Pfam" id="PF09299">
    <property type="entry name" value="Mu-transpos_C"/>
    <property type="match status" value="1"/>
</dbReference>
<dbReference type="InterPro" id="IPR015378">
    <property type="entry name" value="Transposase-like_Mu_C"/>
</dbReference>
<dbReference type="AlphaFoldDB" id="A0A285V8E8"/>
<dbReference type="InterPro" id="IPR001584">
    <property type="entry name" value="Integrase_cat-core"/>
</dbReference>
<protein>
    <submittedName>
        <fullName evidence="3">Mu transposase, C-terminal</fullName>
    </submittedName>
</protein>
<dbReference type="EMBL" id="OBQI01000004">
    <property type="protein sequence ID" value="SOC50405.1"/>
    <property type="molecule type" value="Genomic_DNA"/>
</dbReference>
<feature type="domain" description="Integrase catalytic" evidence="2">
    <location>
        <begin position="150"/>
        <end position="359"/>
    </location>
</feature>
<dbReference type="InterPro" id="IPR012337">
    <property type="entry name" value="RNaseH-like_sf"/>
</dbReference>
<feature type="region of interest" description="Disordered" evidence="1">
    <location>
        <begin position="56"/>
        <end position="82"/>
    </location>
</feature>
<feature type="compositionally biased region" description="Basic and acidic residues" evidence="1">
    <location>
        <begin position="506"/>
        <end position="516"/>
    </location>
</feature>
<reference evidence="4" key="1">
    <citation type="submission" date="2017-08" db="EMBL/GenBank/DDBJ databases">
        <authorList>
            <person name="Varghese N."/>
            <person name="Submissions S."/>
        </authorList>
    </citation>
    <scope>NUCLEOTIDE SEQUENCE [LARGE SCALE GENOMIC DNA]</scope>
    <source>
        <strain evidence="4">DSM 4725</strain>
    </source>
</reference>
<evidence type="ECO:0000259" key="2">
    <source>
        <dbReference type="PROSITE" id="PS50994"/>
    </source>
</evidence>
<name>A0A285V8E8_9ACTN</name>
<keyword evidence="4" id="KW-1185">Reference proteome</keyword>
<accession>A0A285V8E8</accession>
<dbReference type="InterPro" id="IPR036397">
    <property type="entry name" value="RNaseH_sf"/>
</dbReference>
<dbReference type="Gene3D" id="3.30.420.10">
    <property type="entry name" value="Ribonuclease H-like superfamily/Ribonuclease H"/>
    <property type="match status" value="1"/>
</dbReference>
<evidence type="ECO:0000313" key="4">
    <source>
        <dbReference type="Proteomes" id="UP000219435"/>
    </source>
</evidence>
<evidence type="ECO:0000256" key="1">
    <source>
        <dbReference type="SAM" id="MobiDB-lite"/>
    </source>
</evidence>
<dbReference type="Proteomes" id="UP000219435">
    <property type="component" value="Unassembled WGS sequence"/>
</dbReference>
<feature type="compositionally biased region" description="Basic and acidic residues" evidence="1">
    <location>
        <begin position="70"/>
        <end position="80"/>
    </location>
</feature>
<dbReference type="PROSITE" id="PS50994">
    <property type="entry name" value="INTEGRASE"/>
    <property type="match status" value="1"/>
</dbReference>
<organism evidence="3 4">
    <name type="scientific">Blastococcus aggregatus</name>
    <dbReference type="NCBI Taxonomy" id="38502"/>
    <lineage>
        <taxon>Bacteria</taxon>
        <taxon>Bacillati</taxon>
        <taxon>Actinomycetota</taxon>
        <taxon>Actinomycetes</taxon>
        <taxon>Geodermatophilales</taxon>
        <taxon>Geodermatophilaceae</taxon>
        <taxon>Blastococcus</taxon>
    </lineage>
</organism>